<organism evidence="10 11">
    <name type="scientific">Stylophora pistillata</name>
    <name type="common">Smooth cauliflower coral</name>
    <dbReference type="NCBI Taxonomy" id="50429"/>
    <lineage>
        <taxon>Eukaryota</taxon>
        <taxon>Metazoa</taxon>
        <taxon>Cnidaria</taxon>
        <taxon>Anthozoa</taxon>
        <taxon>Hexacorallia</taxon>
        <taxon>Scleractinia</taxon>
        <taxon>Astrocoeniina</taxon>
        <taxon>Pocilloporidae</taxon>
        <taxon>Stylophora</taxon>
    </lineage>
</organism>
<gene>
    <name evidence="10" type="primary">zwilch</name>
    <name evidence="10" type="ORF">AWC38_SpisGene20933</name>
</gene>
<evidence type="ECO:0000313" key="10">
    <source>
        <dbReference type="EMBL" id="PFX14880.1"/>
    </source>
</evidence>
<dbReference type="Pfam" id="PF09817">
    <property type="entry name" value="Zwilch"/>
    <property type="match status" value="1"/>
</dbReference>
<name>A0A2B4REH7_STYPI</name>
<evidence type="ECO:0000256" key="4">
    <source>
        <dbReference type="ARBA" id="ARBA00022618"/>
    </source>
</evidence>
<dbReference type="AlphaFoldDB" id="A0A2B4REH7"/>
<dbReference type="STRING" id="50429.A0A2B4REH7"/>
<evidence type="ECO:0000256" key="5">
    <source>
        <dbReference type="ARBA" id="ARBA00022776"/>
    </source>
</evidence>
<evidence type="ECO:0000256" key="6">
    <source>
        <dbReference type="ARBA" id="ARBA00022838"/>
    </source>
</evidence>
<dbReference type="GO" id="GO:1990423">
    <property type="term" value="C:RZZ complex"/>
    <property type="evidence" value="ECO:0007669"/>
    <property type="project" value="UniProtKB-UniRule"/>
</dbReference>
<dbReference type="Gene3D" id="1.10.287.1880">
    <property type="match status" value="1"/>
</dbReference>
<evidence type="ECO:0000256" key="8">
    <source>
        <dbReference type="ARBA" id="ARBA00023328"/>
    </source>
</evidence>
<keyword evidence="11" id="KW-1185">Reference proteome</keyword>
<keyword evidence="3 9" id="KW-0158">Chromosome</keyword>
<keyword evidence="8 9" id="KW-0137">Centromere</keyword>
<keyword evidence="7 9" id="KW-0131">Cell cycle</keyword>
<proteinExistence type="inferred from homology"/>
<reference evidence="11" key="1">
    <citation type="journal article" date="2017" name="bioRxiv">
        <title>Comparative analysis of the genomes of Stylophora pistillata and Acropora digitifera provides evidence for extensive differences between species of corals.</title>
        <authorList>
            <person name="Voolstra C.R."/>
            <person name="Li Y."/>
            <person name="Liew Y.J."/>
            <person name="Baumgarten S."/>
            <person name="Zoccola D."/>
            <person name="Flot J.-F."/>
            <person name="Tambutte S."/>
            <person name="Allemand D."/>
            <person name="Aranda M."/>
        </authorList>
    </citation>
    <scope>NUCLEOTIDE SEQUENCE [LARGE SCALE GENOMIC DNA]</scope>
</reference>
<dbReference type="GO" id="GO:0034501">
    <property type="term" value="P:protein localization to kinetochore"/>
    <property type="evidence" value="ECO:0007669"/>
    <property type="project" value="UniProtKB-UniRule"/>
</dbReference>
<accession>A0A2B4REH7</accession>
<sequence>MVLPVLDYYDTVWNECGQGNSDKIEQLQRRANPQGIIYLGMIPEHETVGGKTVRHVICNGKNEPITARKDLPELSSFLHHHLSSTLSTTFVETHGYALYDVMGVSNFSAQDRENSRITVELTWSGVSSLLQTHPHSCDGVLHIRNIPGSVHLATRSLYLELVRVEAFFKISGEEEYSWPQPAVTSEKTLVSQMDGFFAKLNSSNIFPSVVDEEETKEDADDCTFAEASMAHLTFQEFARKDLDFTERLWLLLKDCVDEDDLVGSLQMCCVALFNSKCQPVVHSSNTTSLAVFIRDLLQFETKEQLEKLQTRAKKFLSSDSAIRCLVEIGCEKLARDYTQYFIQQELATMGQLANYLDNKAPLGTRVSHLTKLHQILELVVTAKSVTRLGHENPRSLTQSALMYYQTRTDSDSQHPTFSLSLPAFGSTSGAAVKSIWASSNPAVWCVSFKSKTKTGNHTTMVQLSTSHPGSGISVSPVYDVSEVNDEDFDSDKEKFQYFLTCAKQVTMPVV</sequence>
<comment type="function">
    <text evidence="9">Essential component of the mitotic checkpoint, which prevents cells from prematurely exiting mitosis. Required for the assembly of the dynein-dynactin and MAD1-MAD2 complexes onto kinetochores. Its function related to the spindle assembly machinery is proposed to depend on its association in the mitotic RZZ complex.</text>
</comment>
<dbReference type="Gene3D" id="2.20.25.230">
    <property type="match status" value="1"/>
</dbReference>
<evidence type="ECO:0000256" key="2">
    <source>
        <dbReference type="ARBA" id="ARBA00009062"/>
    </source>
</evidence>
<dbReference type="InterPro" id="IPR018630">
    <property type="entry name" value="Zwilch"/>
</dbReference>
<dbReference type="GO" id="GO:0007094">
    <property type="term" value="P:mitotic spindle assembly checkpoint signaling"/>
    <property type="evidence" value="ECO:0007669"/>
    <property type="project" value="UniProtKB-UniRule"/>
</dbReference>
<dbReference type="PANTHER" id="PTHR15995:SF1">
    <property type="entry name" value="PROTEIN ZWILCH HOMOLOG"/>
    <property type="match status" value="1"/>
</dbReference>
<evidence type="ECO:0000256" key="7">
    <source>
        <dbReference type="ARBA" id="ARBA00023306"/>
    </source>
</evidence>
<comment type="caution">
    <text evidence="10">The sequence shown here is derived from an EMBL/GenBank/DDBJ whole genome shotgun (WGS) entry which is preliminary data.</text>
</comment>
<comment type="similarity">
    <text evidence="2 9">Belongs to the ZWILCH family.</text>
</comment>
<comment type="subunit">
    <text evidence="9">Component of the RZZ complex.</text>
</comment>
<keyword evidence="5 9" id="KW-0498">Mitosis</keyword>
<protein>
    <recommendedName>
        <fullName evidence="9">Protein zwilch</fullName>
    </recommendedName>
</protein>
<dbReference type="Proteomes" id="UP000225706">
    <property type="component" value="Unassembled WGS sequence"/>
</dbReference>
<evidence type="ECO:0000256" key="1">
    <source>
        <dbReference type="ARBA" id="ARBA00004629"/>
    </source>
</evidence>
<evidence type="ECO:0000256" key="9">
    <source>
        <dbReference type="RuleBase" id="RU369076"/>
    </source>
</evidence>
<dbReference type="Gene3D" id="1.20.58.730">
    <property type="match status" value="1"/>
</dbReference>
<comment type="subcellular location">
    <subcellularLocation>
        <location evidence="1 9">Chromosome</location>
        <location evidence="1 9">Centromere</location>
        <location evidence="1 9">Kinetochore</location>
    </subcellularLocation>
</comment>
<keyword evidence="6 9" id="KW-0995">Kinetochore</keyword>
<dbReference type="EMBL" id="LSMT01000715">
    <property type="protein sequence ID" value="PFX14880.1"/>
    <property type="molecule type" value="Genomic_DNA"/>
</dbReference>
<evidence type="ECO:0000256" key="3">
    <source>
        <dbReference type="ARBA" id="ARBA00022454"/>
    </source>
</evidence>
<dbReference type="PANTHER" id="PTHR15995">
    <property type="entry name" value="PROTEIN ZWILCH HOMOLOG"/>
    <property type="match status" value="1"/>
</dbReference>
<keyword evidence="4 9" id="KW-0132">Cell division</keyword>
<evidence type="ECO:0000313" key="11">
    <source>
        <dbReference type="Proteomes" id="UP000225706"/>
    </source>
</evidence>
<dbReference type="GO" id="GO:0051301">
    <property type="term" value="P:cell division"/>
    <property type="evidence" value="ECO:0007669"/>
    <property type="project" value="UniProtKB-UniRule"/>
</dbReference>